<organism evidence="4 5">
    <name type="scientific">Spirosoma radiotolerans</name>
    <dbReference type="NCBI Taxonomy" id="1379870"/>
    <lineage>
        <taxon>Bacteria</taxon>
        <taxon>Pseudomonadati</taxon>
        <taxon>Bacteroidota</taxon>
        <taxon>Cytophagia</taxon>
        <taxon>Cytophagales</taxon>
        <taxon>Cytophagaceae</taxon>
        <taxon>Spirosoma</taxon>
    </lineage>
</organism>
<dbReference type="RefSeq" id="WP_046575817.1">
    <property type="nucleotide sequence ID" value="NZ_CP010429.1"/>
</dbReference>
<dbReference type="SMART" id="SM00244">
    <property type="entry name" value="PHB"/>
    <property type="match status" value="1"/>
</dbReference>
<dbReference type="Proteomes" id="UP000033054">
    <property type="component" value="Chromosome"/>
</dbReference>
<dbReference type="SUPFAM" id="SSF117892">
    <property type="entry name" value="Band 7/SPFH domain"/>
    <property type="match status" value="1"/>
</dbReference>
<evidence type="ECO:0000313" key="5">
    <source>
        <dbReference type="Proteomes" id="UP000033054"/>
    </source>
</evidence>
<dbReference type="EMBL" id="CP010429">
    <property type="protein sequence ID" value="AKD56627.1"/>
    <property type="molecule type" value="Genomic_DNA"/>
</dbReference>
<name>A0A0E3V8C1_9BACT</name>
<sequence>MTNSIYYPYLILLLLVSSCTTIRQGEVGVKRRLGKLDPIVRGSGVHTYNPFTTTIIKVPTRTINLPLALENIPSKEGLNITAEMAVLYRVLPEKAPEVLSTIGDRYENVVIVSVFRSAAADVCARYFAKDMYTGQREEIEKEIAAEMHTVLEKRGIVVESVLMKSIQLPKGLAQSIEQKLEAEQQAQQMEFVLMKERKEADQKVIEAKGIADSQKIISEGLNKQIIEYKTIEAFRQLSTSPNTKIIVTDGKTPMLISPNQ</sequence>
<dbReference type="PATRIC" id="fig|1379870.5.peg.4045"/>
<evidence type="ECO:0000256" key="2">
    <source>
        <dbReference type="ARBA" id="ARBA00023136"/>
    </source>
</evidence>
<accession>A0A0E3V8C1</accession>
<dbReference type="Gene3D" id="3.30.479.30">
    <property type="entry name" value="Band 7 domain"/>
    <property type="match status" value="1"/>
</dbReference>
<dbReference type="OrthoDB" id="9792660at2"/>
<evidence type="ECO:0000259" key="3">
    <source>
        <dbReference type="SMART" id="SM00244"/>
    </source>
</evidence>
<dbReference type="STRING" id="1379870.SD10_18720"/>
<keyword evidence="2" id="KW-0472">Membrane</keyword>
<dbReference type="InterPro" id="IPR036013">
    <property type="entry name" value="Band_7/SPFH_dom_sf"/>
</dbReference>
<protein>
    <submittedName>
        <fullName evidence="4">Spfh domain, band 7 family protein</fullName>
    </submittedName>
</protein>
<dbReference type="CDD" id="cd03401">
    <property type="entry name" value="SPFH_prohibitin"/>
    <property type="match status" value="1"/>
</dbReference>
<proteinExistence type="predicted"/>
<reference evidence="4 5" key="1">
    <citation type="journal article" date="2014" name="Curr. Microbiol.">
        <title>Spirosoma radiotolerans sp. nov., a gamma-radiation-resistant bacterium isolated from gamma ray-irradiated soil.</title>
        <authorList>
            <person name="Lee J.J."/>
            <person name="Srinivasan S."/>
            <person name="Lim S."/>
            <person name="Joe M."/>
            <person name="Im S."/>
            <person name="Bae S.I."/>
            <person name="Park K.R."/>
            <person name="Han J.H."/>
            <person name="Park S.H."/>
            <person name="Joo B.M."/>
            <person name="Park S.J."/>
            <person name="Kim M.K."/>
        </authorList>
    </citation>
    <scope>NUCLEOTIDE SEQUENCE [LARGE SCALE GENOMIC DNA]</scope>
    <source>
        <strain evidence="4 5">DG5A</strain>
    </source>
</reference>
<dbReference type="InterPro" id="IPR000163">
    <property type="entry name" value="Prohibitin"/>
</dbReference>
<dbReference type="InterPro" id="IPR001107">
    <property type="entry name" value="Band_7"/>
</dbReference>
<dbReference type="HOGENOM" id="CLU_047969_4_1_10"/>
<dbReference type="GO" id="GO:0016020">
    <property type="term" value="C:membrane"/>
    <property type="evidence" value="ECO:0007669"/>
    <property type="project" value="UniProtKB-SubCell"/>
</dbReference>
<dbReference type="KEGG" id="srd:SD10_18720"/>
<dbReference type="Pfam" id="PF01145">
    <property type="entry name" value="Band_7"/>
    <property type="match status" value="1"/>
</dbReference>
<evidence type="ECO:0000256" key="1">
    <source>
        <dbReference type="ARBA" id="ARBA00004167"/>
    </source>
</evidence>
<dbReference type="PANTHER" id="PTHR23222">
    <property type="entry name" value="PROHIBITIN"/>
    <property type="match status" value="1"/>
</dbReference>
<gene>
    <name evidence="4" type="ORF">SD10_18720</name>
</gene>
<feature type="domain" description="Band 7" evidence="3">
    <location>
        <begin position="17"/>
        <end position="180"/>
    </location>
</feature>
<keyword evidence="5" id="KW-1185">Reference proteome</keyword>
<evidence type="ECO:0000313" key="4">
    <source>
        <dbReference type="EMBL" id="AKD56627.1"/>
    </source>
</evidence>
<dbReference type="AlphaFoldDB" id="A0A0E3V8C1"/>
<dbReference type="GO" id="GO:0007005">
    <property type="term" value="P:mitochondrion organization"/>
    <property type="evidence" value="ECO:0007669"/>
    <property type="project" value="TreeGrafter"/>
</dbReference>
<comment type="subcellular location">
    <subcellularLocation>
        <location evidence="1">Membrane</location>
        <topology evidence="1">Single-pass membrane protein</topology>
    </subcellularLocation>
</comment>
<dbReference type="PANTHER" id="PTHR23222:SF1">
    <property type="entry name" value="PROHIBITIN-2"/>
    <property type="match status" value="1"/>
</dbReference>
<dbReference type="PRINTS" id="PR00679">
    <property type="entry name" value="PROHIBITIN"/>
</dbReference>